<name>A0AB39CKY4_9BURK</name>
<evidence type="ECO:0000259" key="4">
    <source>
        <dbReference type="Pfam" id="PF02834"/>
    </source>
</evidence>
<feature type="short sequence motif" description="HXTX 1" evidence="2">
    <location>
        <begin position="62"/>
        <end position="65"/>
    </location>
</feature>
<dbReference type="HAMAP" id="MF_01940">
    <property type="entry name" value="RNA_CPDase"/>
    <property type="match status" value="1"/>
</dbReference>
<dbReference type="InterPro" id="IPR004175">
    <property type="entry name" value="RNA_CPDase"/>
</dbReference>
<gene>
    <name evidence="5" type="primary">thpR</name>
    <name evidence="5" type="ORF">ABRY99_02525</name>
</gene>
<feature type="active site" description="Proton donor" evidence="2">
    <location>
        <position position="62"/>
    </location>
</feature>
<dbReference type="RefSeq" id="WP_368643691.1">
    <property type="nucleotide sequence ID" value="NZ_CP158252.1"/>
</dbReference>
<dbReference type="NCBIfam" id="TIGR02258">
    <property type="entry name" value="2_5_ligase"/>
    <property type="match status" value="1"/>
</dbReference>
<reference evidence="5" key="1">
    <citation type="submission" date="2024-05" db="EMBL/GenBank/DDBJ databases">
        <authorList>
            <person name="Luo Y.-C."/>
            <person name="Nicholds J."/>
            <person name="Mortimer T."/>
            <person name="Maboni G."/>
        </authorList>
    </citation>
    <scope>NUCLEOTIDE SEQUENCE</scope>
    <source>
        <strain evidence="5">153920</strain>
    </source>
</reference>
<dbReference type="Pfam" id="PF02834">
    <property type="entry name" value="LigT_PEase"/>
    <property type="match status" value="1"/>
</dbReference>
<dbReference type="InterPro" id="IPR009097">
    <property type="entry name" value="Cyclic_Pdiesterase"/>
</dbReference>
<dbReference type="GO" id="GO:0008664">
    <property type="term" value="F:RNA 2',3'-cyclic 3'-phosphodiesterase activity"/>
    <property type="evidence" value="ECO:0007669"/>
    <property type="project" value="UniProtKB-EC"/>
</dbReference>
<evidence type="ECO:0000313" key="5">
    <source>
        <dbReference type="EMBL" id="XDJ42473.1"/>
    </source>
</evidence>
<dbReference type="EC" id="3.1.4.58" evidence="2"/>
<feature type="region of interest" description="Disordered" evidence="3">
    <location>
        <begin position="1"/>
        <end position="20"/>
    </location>
</feature>
<feature type="domain" description="Phosphoesterase HXTX" evidence="4">
    <location>
        <begin position="31"/>
        <end position="107"/>
    </location>
</feature>
<proteinExistence type="inferred from homology"/>
<dbReference type="Gene3D" id="3.90.1140.10">
    <property type="entry name" value="Cyclic phosphodiesterase"/>
    <property type="match status" value="1"/>
</dbReference>
<dbReference type="GO" id="GO:0004113">
    <property type="term" value="F:2',3'-cyclic-nucleotide 3'-phosphodiesterase activity"/>
    <property type="evidence" value="ECO:0007669"/>
    <property type="project" value="InterPro"/>
</dbReference>
<dbReference type="EMBL" id="CP158252">
    <property type="protein sequence ID" value="XDJ42473.1"/>
    <property type="molecule type" value="Genomic_DNA"/>
</dbReference>
<comment type="caution">
    <text evidence="2">Lacks conserved residue(s) required for the propagation of feature annotation.</text>
</comment>
<evidence type="ECO:0000256" key="2">
    <source>
        <dbReference type="HAMAP-Rule" id="MF_01940"/>
    </source>
</evidence>
<comment type="similarity">
    <text evidence="2">Belongs to the 2H phosphoesterase superfamily. ThpR family.</text>
</comment>
<organism evidence="5">
    <name type="scientific">Castellaniella ginsengisoli</name>
    <dbReference type="NCBI Taxonomy" id="546114"/>
    <lineage>
        <taxon>Bacteria</taxon>
        <taxon>Pseudomonadati</taxon>
        <taxon>Pseudomonadota</taxon>
        <taxon>Betaproteobacteria</taxon>
        <taxon>Burkholderiales</taxon>
        <taxon>Alcaligenaceae</taxon>
        <taxon>Castellaniella</taxon>
    </lineage>
</organism>
<comment type="function">
    <text evidence="2">Hydrolyzes RNA 2',3'-cyclic phosphodiester to an RNA 2'-phosphomonoester.</text>
</comment>
<dbReference type="InterPro" id="IPR014051">
    <property type="entry name" value="Phosphoesterase_HXTX"/>
</dbReference>
<dbReference type="PANTHER" id="PTHR35561:SF1">
    <property type="entry name" value="RNA 2',3'-CYCLIC PHOSPHODIESTERASE"/>
    <property type="match status" value="1"/>
</dbReference>
<dbReference type="PANTHER" id="PTHR35561">
    <property type="entry name" value="RNA 2',3'-CYCLIC PHOSPHODIESTERASE"/>
    <property type="match status" value="1"/>
</dbReference>
<evidence type="ECO:0000256" key="3">
    <source>
        <dbReference type="SAM" id="MobiDB-lite"/>
    </source>
</evidence>
<feature type="active site" description="Proton acceptor" evidence="2">
    <location>
        <position position="144"/>
    </location>
</feature>
<accession>A0AB39CKY4</accession>
<protein>
    <recommendedName>
        <fullName evidence="2">RNA 2',3'-cyclic phosphodiesterase</fullName>
        <shortName evidence="2">RNA 2',3'-CPDase</shortName>
        <ecNumber evidence="2">3.1.4.58</ecNumber>
    </recommendedName>
</protein>
<keyword evidence="1 2" id="KW-0378">Hydrolase</keyword>
<comment type="catalytic activity">
    <reaction evidence="2">
        <text>a 3'-end 2',3'-cyclophospho-ribonucleotide-RNA + H2O = a 3'-end 2'-phospho-ribonucleotide-RNA + H(+)</text>
        <dbReference type="Rhea" id="RHEA:11828"/>
        <dbReference type="Rhea" id="RHEA-COMP:10464"/>
        <dbReference type="Rhea" id="RHEA-COMP:17353"/>
        <dbReference type="ChEBI" id="CHEBI:15377"/>
        <dbReference type="ChEBI" id="CHEBI:15378"/>
        <dbReference type="ChEBI" id="CHEBI:83064"/>
        <dbReference type="ChEBI" id="CHEBI:173113"/>
        <dbReference type="EC" id="3.1.4.58"/>
    </reaction>
</comment>
<evidence type="ECO:0000256" key="1">
    <source>
        <dbReference type="ARBA" id="ARBA00022801"/>
    </source>
</evidence>
<dbReference type="AlphaFoldDB" id="A0AB39CKY4"/>
<dbReference type="SUPFAM" id="SSF55144">
    <property type="entry name" value="LigT-like"/>
    <property type="match status" value="1"/>
</dbReference>
<sequence length="204" mass="22243">MTARSDASRRQAASPGADAGPSGRRVFFALWPDRETAGLLSGWARHAHAAFGGRIMRADTLHLTLAFLGSVPHDRVAELAALLDEAELTGGTLRLDRYGRFRGPQIVWAGPSASPPWLEAMHGWLWRALARRGFDRPEEPFRPHVSLLRRAAPGDPAILPPPRPLDWTPLRCVLAASAPRPDGSFYEILAESALRGPGPGVQRE</sequence>